<keyword evidence="2" id="KW-0813">Transport</keyword>
<evidence type="ECO:0000256" key="1">
    <source>
        <dbReference type="ARBA" id="ARBA00004651"/>
    </source>
</evidence>
<comment type="subcellular location">
    <subcellularLocation>
        <location evidence="1">Cell membrane</location>
        <topology evidence="1">Multi-pass membrane protein</topology>
    </subcellularLocation>
</comment>
<evidence type="ECO:0000256" key="3">
    <source>
        <dbReference type="ARBA" id="ARBA00022475"/>
    </source>
</evidence>
<evidence type="ECO:0000256" key="7">
    <source>
        <dbReference type="ARBA" id="ARBA00023136"/>
    </source>
</evidence>
<keyword evidence="3" id="KW-1003">Cell membrane</keyword>
<dbReference type="InterPro" id="IPR044669">
    <property type="entry name" value="YneE/VCCN1/2-like"/>
</dbReference>
<evidence type="ECO:0000256" key="4">
    <source>
        <dbReference type="ARBA" id="ARBA00022692"/>
    </source>
</evidence>
<protein>
    <submittedName>
        <fullName evidence="10">Uncharacterized protein</fullName>
    </submittedName>
</protein>
<proteinExistence type="predicted"/>
<keyword evidence="5 9" id="KW-1133">Transmembrane helix</keyword>
<keyword evidence="7 9" id="KW-0472">Membrane</keyword>
<feature type="transmembrane region" description="Helical" evidence="9">
    <location>
        <begin position="326"/>
        <end position="358"/>
    </location>
</feature>
<evidence type="ECO:0000313" key="10">
    <source>
        <dbReference type="EMBL" id="CAE0528775.1"/>
    </source>
</evidence>
<dbReference type="PANTHER" id="PTHR33281:SF19">
    <property type="entry name" value="VOLTAGE-DEPENDENT ANION CHANNEL-FORMING PROTEIN YNEE"/>
    <property type="match status" value="1"/>
</dbReference>
<keyword evidence="6" id="KW-0406">Ion transport</keyword>
<reference evidence="10" key="1">
    <citation type="submission" date="2021-01" db="EMBL/GenBank/DDBJ databases">
        <authorList>
            <person name="Corre E."/>
            <person name="Pelletier E."/>
            <person name="Niang G."/>
            <person name="Scheremetjew M."/>
            <person name="Finn R."/>
            <person name="Kale V."/>
            <person name="Holt S."/>
            <person name="Cochrane G."/>
            <person name="Meng A."/>
            <person name="Brown T."/>
            <person name="Cohen L."/>
        </authorList>
    </citation>
    <scope>NUCLEOTIDE SEQUENCE</scope>
    <source>
        <strain evidence="10">379</strain>
    </source>
</reference>
<dbReference type="Pfam" id="PF25539">
    <property type="entry name" value="Bestrophin_2"/>
    <property type="match status" value="1"/>
</dbReference>
<gene>
    <name evidence="10" type="ORF">EHUX00137_LOCUS4591</name>
</gene>
<dbReference type="GO" id="GO:0005886">
    <property type="term" value="C:plasma membrane"/>
    <property type="evidence" value="ECO:0007669"/>
    <property type="project" value="UniProtKB-SubCell"/>
</dbReference>
<dbReference type="GO" id="GO:0005254">
    <property type="term" value="F:chloride channel activity"/>
    <property type="evidence" value="ECO:0007669"/>
    <property type="project" value="InterPro"/>
</dbReference>
<dbReference type="EMBL" id="HBIR01006708">
    <property type="protein sequence ID" value="CAE0528775.1"/>
    <property type="molecule type" value="Transcribed_RNA"/>
</dbReference>
<keyword evidence="4 9" id="KW-0812">Transmembrane</keyword>
<evidence type="ECO:0000256" key="5">
    <source>
        <dbReference type="ARBA" id="ARBA00022989"/>
    </source>
</evidence>
<evidence type="ECO:0000256" key="2">
    <source>
        <dbReference type="ARBA" id="ARBA00022448"/>
    </source>
</evidence>
<evidence type="ECO:0000256" key="6">
    <source>
        <dbReference type="ARBA" id="ARBA00023065"/>
    </source>
</evidence>
<accession>A0A6V2M0V1</accession>
<dbReference type="AlphaFoldDB" id="A0A6V2M0V1"/>
<dbReference type="PANTHER" id="PTHR33281">
    <property type="entry name" value="UPF0187 PROTEIN YNEE"/>
    <property type="match status" value="1"/>
</dbReference>
<sequence length="421" mass="47731">MLGRLAVLSSALAFRPSAPRASTPHMSAPRASTPHMSERARRRHLKEIGEIDPIDVQIIQRQFATVRELPRILGTEAGNATNILELDDYREPSFKRLFTHKTWQRYTGGSAIGRILRLVRQWPFCLVMQATWPLLLFNACWALLVTAAVPAHVLTGWSRGLQATMQLQGAAIGLLLVFRTDNAYRRLEEARKDWSRILYLSREVVSRVLVSCEYPVTCEVARYLCSFAWSLRDMLRDAEDRDDILDVLLDAEEASWVVSQRSRPLALLGRVRQVLMRELDAGELSATQHYAIDMDVRELSSVVATCERLFSSPIPPNMARHGVRSLILWLFGIPIVLAGSMHPALIALCVASTTYIYFGINELGIQVEQPFKIMPLWQLCHLVQYNIEEAIGSPELPLLIKREREIEAVPHWERYDGSAPV</sequence>
<feature type="region of interest" description="Disordered" evidence="8">
    <location>
        <begin position="17"/>
        <end position="38"/>
    </location>
</feature>
<evidence type="ECO:0000256" key="9">
    <source>
        <dbReference type="SAM" id="Phobius"/>
    </source>
</evidence>
<evidence type="ECO:0000256" key="8">
    <source>
        <dbReference type="SAM" id="MobiDB-lite"/>
    </source>
</evidence>
<organism evidence="10">
    <name type="scientific">Emiliania huxleyi</name>
    <name type="common">Coccolithophore</name>
    <name type="synonym">Pontosphaera huxleyi</name>
    <dbReference type="NCBI Taxonomy" id="2903"/>
    <lineage>
        <taxon>Eukaryota</taxon>
        <taxon>Haptista</taxon>
        <taxon>Haptophyta</taxon>
        <taxon>Prymnesiophyceae</taxon>
        <taxon>Isochrysidales</taxon>
        <taxon>Noelaerhabdaceae</taxon>
        <taxon>Emiliania</taxon>
    </lineage>
</organism>
<name>A0A6V2M0V1_EMIHU</name>